<dbReference type="SUPFAM" id="SSF51126">
    <property type="entry name" value="Pectin lyase-like"/>
    <property type="match status" value="1"/>
</dbReference>
<gene>
    <name evidence="11" type="ORF">RGQ29_014577</name>
</gene>
<evidence type="ECO:0000256" key="1">
    <source>
        <dbReference type="ARBA" id="ARBA00004191"/>
    </source>
</evidence>
<feature type="active site" evidence="8">
    <location>
        <position position="240"/>
    </location>
</feature>
<evidence type="ECO:0000256" key="5">
    <source>
        <dbReference type="ARBA" id="ARBA00022801"/>
    </source>
</evidence>
<dbReference type="InterPro" id="IPR012334">
    <property type="entry name" value="Pectin_lyas_fold"/>
</dbReference>
<keyword evidence="10" id="KW-0732">Signal</keyword>
<keyword evidence="4" id="KW-0964">Secreted</keyword>
<evidence type="ECO:0000256" key="8">
    <source>
        <dbReference type="PROSITE-ProRule" id="PRU10052"/>
    </source>
</evidence>
<name>A0AAN7FMS8_QUERU</name>
<evidence type="ECO:0000256" key="10">
    <source>
        <dbReference type="SAM" id="SignalP"/>
    </source>
</evidence>
<evidence type="ECO:0000313" key="12">
    <source>
        <dbReference type="Proteomes" id="UP001324115"/>
    </source>
</evidence>
<dbReference type="GO" id="GO:0005975">
    <property type="term" value="P:carbohydrate metabolic process"/>
    <property type="evidence" value="ECO:0007669"/>
    <property type="project" value="InterPro"/>
</dbReference>
<comment type="subcellular location">
    <subcellularLocation>
        <location evidence="1">Secreted</location>
        <location evidence="1">Cell wall</location>
    </subcellularLocation>
</comment>
<proteinExistence type="inferred from homology"/>
<evidence type="ECO:0008006" key="13">
    <source>
        <dbReference type="Google" id="ProtNLM"/>
    </source>
</evidence>
<protein>
    <recommendedName>
        <fullName evidence="13">Polygalacturonase</fullName>
    </recommendedName>
</protein>
<keyword evidence="7" id="KW-0961">Cell wall biogenesis/degradation</keyword>
<dbReference type="GO" id="GO:0004650">
    <property type="term" value="F:polygalacturonase activity"/>
    <property type="evidence" value="ECO:0007669"/>
    <property type="project" value="InterPro"/>
</dbReference>
<evidence type="ECO:0000256" key="3">
    <source>
        <dbReference type="ARBA" id="ARBA00022512"/>
    </source>
</evidence>
<dbReference type="Pfam" id="PF00295">
    <property type="entry name" value="Glyco_hydro_28"/>
    <property type="match status" value="1"/>
</dbReference>
<evidence type="ECO:0000256" key="7">
    <source>
        <dbReference type="ARBA" id="ARBA00023316"/>
    </source>
</evidence>
<keyword evidence="6 9" id="KW-0326">Glycosidase</keyword>
<evidence type="ECO:0000256" key="6">
    <source>
        <dbReference type="ARBA" id="ARBA00023295"/>
    </source>
</evidence>
<dbReference type="GO" id="GO:0071555">
    <property type="term" value="P:cell wall organization"/>
    <property type="evidence" value="ECO:0007669"/>
    <property type="project" value="UniProtKB-KW"/>
</dbReference>
<dbReference type="InterPro" id="IPR011050">
    <property type="entry name" value="Pectin_lyase_fold/virulence"/>
</dbReference>
<keyword evidence="12" id="KW-1185">Reference proteome</keyword>
<evidence type="ECO:0000313" key="11">
    <source>
        <dbReference type="EMBL" id="KAK4596593.1"/>
    </source>
</evidence>
<reference evidence="11 12" key="1">
    <citation type="journal article" date="2023" name="G3 (Bethesda)">
        <title>A haplotype-resolved chromosome-scale genome for Quercus rubra L. provides insights into the genetics of adaptive traits for red oak species.</title>
        <authorList>
            <person name="Kapoor B."/>
            <person name="Jenkins J."/>
            <person name="Schmutz J."/>
            <person name="Zhebentyayeva T."/>
            <person name="Kuelheim C."/>
            <person name="Coggeshall M."/>
            <person name="Heim C."/>
            <person name="Lasky J.R."/>
            <person name="Leites L."/>
            <person name="Islam-Faridi N."/>
            <person name="Romero-Severson J."/>
            <person name="DeLeo V.L."/>
            <person name="Lucas S.M."/>
            <person name="Lazic D."/>
            <person name="Gailing O."/>
            <person name="Carlson J."/>
            <person name="Staton M."/>
        </authorList>
    </citation>
    <scope>NUCLEOTIDE SEQUENCE [LARGE SCALE GENOMIC DNA]</scope>
    <source>
        <strain evidence="11">Pseudo-F2</strain>
    </source>
</reference>
<comment type="similarity">
    <text evidence="2 9">Belongs to the glycosyl hydrolase 28 family.</text>
</comment>
<accession>A0AAN7FMS8</accession>
<dbReference type="AlphaFoldDB" id="A0AAN7FMS8"/>
<dbReference type="Gene3D" id="2.160.20.10">
    <property type="entry name" value="Single-stranded right-handed beta-helix, Pectin lyase-like"/>
    <property type="match status" value="1"/>
</dbReference>
<feature type="chain" id="PRO_5043006248" description="Polygalacturonase" evidence="10">
    <location>
        <begin position="20"/>
        <end position="375"/>
    </location>
</feature>
<sequence length="375" mass="40163">MQELLTFVLILSISSTCLCRGLVEDTSGGFNVLDYGAVGDGQTDDSQAFLKAWTALCQTKGTPQLIVPSGKKFLLMPVMFQGPCQSNSVQVQILGTILAPSSMDGWTNCSTNCWLRFSGVSNLIVNGSGTIDGRGSTWWNQVYTDQALQFNYCNNLQLSGLTHLNSPRNHISLTACNGASLSSLHISAPASSPNTDGIDISSSTNITIHDSNIATGDDCIAINGNSTHIYITGINCGPGHGISVGSLGRDGAHETVEYVYVQHCTFTQTQNGARIKTWRSSAVQVSNVTYMDINGTSGNQQGIIFNCDQEVCTNIIMDHINIRSSNGGNVSATCKNVKGQSSCTTPEVPCLSSNNINDDCDNQKRHIFAPTNYLH</sequence>
<keyword evidence="3" id="KW-0134">Cell wall</keyword>
<dbReference type="PROSITE" id="PS00502">
    <property type="entry name" value="POLYGALACTURONASE"/>
    <property type="match status" value="1"/>
</dbReference>
<dbReference type="Proteomes" id="UP001324115">
    <property type="component" value="Unassembled WGS sequence"/>
</dbReference>
<dbReference type="EMBL" id="JAXUIC010000003">
    <property type="protein sequence ID" value="KAK4596593.1"/>
    <property type="molecule type" value="Genomic_DNA"/>
</dbReference>
<dbReference type="SMART" id="SM00710">
    <property type="entry name" value="PbH1"/>
    <property type="match status" value="6"/>
</dbReference>
<evidence type="ECO:0000256" key="9">
    <source>
        <dbReference type="RuleBase" id="RU361169"/>
    </source>
</evidence>
<organism evidence="11 12">
    <name type="scientific">Quercus rubra</name>
    <name type="common">Northern red oak</name>
    <name type="synonym">Quercus borealis</name>
    <dbReference type="NCBI Taxonomy" id="3512"/>
    <lineage>
        <taxon>Eukaryota</taxon>
        <taxon>Viridiplantae</taxon>
        <taxon>Streptophyta</taxon>
        <taxon>Embryophyta</taxon>
        <taxon>Tracheophyta</taxon>
        <taxon>Spermatophyta</taxon>
        <taxon>Magnoliopsida</taxon>
        <taxon>eudicotyledons</taxon>
        <taxon>Gunneridae</taxon>
        <taxon>Pentapetalae</taxon>
        <taxon>rosids</taxon>
        <taxon>fabids</taxon>
        <taxon>Fagales</taxon>
        <taxon>Fagaceae</taxon>
        <taxon>Quercus</taxon>
    </lineage>
</organism>
<feature type="signal peptide" evidence="10">
    <location>
        <begin position="1"/>
        <end position="19"/>
    </location>
</feature>
<dbReference type="InterPro" id="IPR006626">
    <property type="entry name" value="PbH1"/>
</dbReference>
<comment type="caution">
    <text evidence="11">The sequence shown here is derived from an EMBL/GenBank/DDBJ whole genome shotgun (WGS) entry which is preliminary data.</text>
</comment>
<keyword evidence="5 9" id="KW-0378">Hydrolase</keyword>
<evidence type="ECO:0000256" key="2">
    <source>
        <dbReference type="ARBA" id="ARBA00008834"/>
    </source>
</evidence>
<evidence type="ECO:0000256" key="4">
    <source>
        <dbReference type="ARBA" id="ARBA00022525"/>
    </source>
</evidence>
<dbReference type="InterPro" id="IPR000743">
    <property type="entry name" value="Glyco_hydro_28"/>
</dbReference>
<dbReference type="PANTHER" id="PTHR31375">
    <property type="match status" value="1"/>
</dbReference>